<dbReference type="InterPro" id="IPR027785">
    <property type="entry name" value="UvrD-like_helicase_C"/>
</dbReference>
<dbReference type="Proteomes" id="UP001201980">
    <property type="component" value="Unassembled WGS sequence"/>
</dbReference>
<organism evidence="2 3">
    <name type="scientific">Zalerion maritima</name>
    <dbReference type="NCBI Taxonomy" id="339359"/>
    <lineage>
        <taxon>Eukaryota</taxon>
        <taxon>Fungi</taxon>
        <taxon>Dikarya</taxon>
        <taxon>Ascomycota</taxon>
        <taxon>Pezizomycotina</taxon>
        <taxon>Sordariomycetes</taxon>
        <taxon>Lulworthiomycetidae</taxon>
        <taxon>Lulworthiales</taxon>
        <taxon>Lulworthiaceae</taxon>
        <taxon>Zalerion</taxon>
    </lineage>
</organism>
<gene>
    <name evidence="2" type="ORF">MKZ38_006958</name>
</gene>
<evidence type="ECO:0000313" key="2">
    <source>
        <dbReference type="EMBL" id="KAJ2904917.1"/>
    </source>
</evidence>
<feature type="domain" description="UvrD-like helicase C-terminal" evidence="1">
    <location>
        <begin position="57"/>
        <end position="113"/>
    </location>
</feature>
<dbReference type="EMBL" id="JAKWBI020000042">
    <property type="protein sequence ID" value="KAJ2904917.1"/>
    <property type="molecule type" value="Genomic_DNA"/>
</dbReference>
<sequence>MIKLHGAINSAILALFIRKKGPVQGLVNLLAEKYGVPIAVSTDNETPVDGRVTKGKLCISTIHQFKGSERNLIILFGIDYSFFKYFDRDLSDDRCPNEVFVAVTRAAKQLVLVHDDKESLMPFVSVEALYETAEIVNLTDKQAKIAPPHVPGRPLELGFTLPSSIAVQDISRHIGDEFLDDIVTYYLCIRQLSPPLPEEEHIDLPTVVPLNPAERYHETVSDLNGLVVVTAYEYDLIGTLTALGGHDENVIDDIMPPVTSQQYVPWLCRRACEYESYISGYRPRKIQLKNHAFDWIDPAKLALARKRLQGQLRDSAAELIFEAKVEKEKLRIANQTTRLYGQADVVGVSSTSDPNNGGRVESLWEIKFASQLSNEHVVQVCAYAYLLAQWPMEVPRIILYNVRDGEKWEITPHNGRESLRGMVESVLRLKNTIKGEVGDEEFIEMCARARDEALRVGGSGHGETVN</sequence>
<proteinExistence type="predicted"/>
<keyword evidence="3" id="KW-1185">Reference proteome</keyword>
<protein>
    <recommendedName>
        <fullName evidence="1">UvrD-like helicase C-terminal domain-containing protein</fullName>
    </recommendedName>
</protein>
<evidence type="ECO:0000259" key="1">
    <source>
        <dbReference type="Pfam" id="PF13538"/>
    </source>
</evidence>
<dbReference type="InterPro" id="IPR027417">
    <property type="entry name" value="P-loop_NTPase"/>
</dbReference>
<dbReference type="Gene3D" id="3.40.50.300">
    <property type="entry name" value="P-loop containing nucleotide triphosphate hydrolases"/>
    <property type="match status" value="1"/>
</dbReference>
<reference evidence="2" key="1">
    <citation type="submission" date="2022-07" db="EMBL/GenBank/DDBJ databases">
        <title>Draft genome sequence of Zalerion maritima ATCC 34329, a (micro)plastics degrading marine fungus.</title>
        <authorList>
            <person name="Paco A."/>
            <person name="Goncalves M.F.M."/>
            <person name="Rocha-Santos T.A.P."/>
            <person name="Alves A."/>
        </authorList>
    </citation>
    <scope>NUCLEOTIDE SEQUENCE</scope>
    <source>
        <strain evidence="2">ATCC 34329</strain>
    </source>
</reference>
<evidence type="ECO:0000313" key="3">
    <source>
        <dbReference type="Proteomes" id="UP001201980"/>
    </source>
</evidence>
<comment type="caution">
    <text evidence="2">The sequence shown here is derived from an EMBL/GenBank/DDBJ whole genome shotgun (WGS) entry which is preliminary data.</text>
</comment>
<dbReference type="Pfam" id="PF13538">
    <property type="entry name" value="UvrD_C_2"/>
    <property type="match status" value="1"/>
</dbReference>
<dbReference type="SUPFAM" id="SSF52540">
    <property type="entry name" value="P-loop containing nucleoside triphosphate hydrolases"/>
    <property type="match status" value="1"/>
</dbReference>
<name>A0AAD5RV83_9PEZI</name>
<dbReference type="AlphaFoldDB" id="A0AAD5RV83"/>
<accession>A0AAD5RV83</accession>